<dbReference type="EMBL" id="JAKKDV010000002">
    <property type="protein sequence ID" value="MCF7560151.1"/>
    <property type="molecule type" value="Genomic_DNA"/>
</dbReference>
<protein>
    <submittedName>
        <fullName evidence="2">Gamma-glutamylcyclotransferase</fullName>
    </submittedName>
</protein>
<name>A0ABS9IHY5_9FLAO</name>
<dbReference type="RefSeq" id="WP_237230835.1">
    <property type="nucleotide sequence ID" value="NZ_JAKKDV010000002.1"/>
</dbReference>
<accession>A0ABS9IHY5</accession>
<comment type="caution">
    <text evidence="2">The sequence shown here is derived from an EMBL/GenBank/DDBJ whole genome shotgun (WGS) entry which is preliminary data.</text>
</comment>
<dbReference type="Proteomes" id="UP001200022">
    <property type="component" value="Unassembled WGS sequence"/>
</dbReference>
<dbReference type="InterPro" id="IPR009288">
    <property type="entry name" value="AIG2-like_dom"/>
</dbReference>
<keyword evidence="3" id="KW-1185">Reference proteome</keyword>
<proteinExistence type="predicted"/>
<gene>
    <name evidence="2" type="ORF">L3X39_05830</name>
</gene>
<dbReference type="CDD" id="cd06661">
    <property type="entry name" value="GGCT_like"/>
    <property type="match status" value="1"/>
</dbReference>
<dbReference type="Gene3D" id="3.10.490.10">
    <property type="entry name" value="Gamma-glutamyl cyclotransferase-like"/>
    <property type="match status" value="1"/>
</dbReference>
<reference evidence="2 3" key="1">
    <citation type="submission" date="2022-01" db="EMBL/GenBank/DDBJ databases">
        <title>Draft genome sequence of Sabulilitoribacter multivorans KCTC 32326.</title>
        <authorList>
            <person name="Oh J.-S."/>
        </authorList>
    </citation>
    <scope>NUCLEOTIDE SEQUENCE [LARGE SCALE GENOMIC DNA]</scope>
    <source>
        <strain evidence="2 3">M-M16</strain>
    </source>
</reference>
<dbReference type="SUPFAM" id="SSF110857">
    <property type="entry name" value="Gamma-glutamyl cyclotransferase-like"/>
    <property type="match status" value="1"/>
</dbReference>
<sequence>MIGPHYLFVYGTLLQDINNEMSRFLANHSQFVSNGYFNGKLYEVNQYPGAILSDSTTGKVYGSLFKITNSHRVFEVLDVYEGVAEGLFKRAIINTFLPNKTVLSWVYLYNQPTTHLQIITSGDYLNKGDDN</sequence>
<dbReference type="Pfam" id="PF06094">
    <property type="entry name" value="GGACT"/>
    <property type="match status" value="1"/>
</dbReference>
<evidence type="ECO:0000313" key="2">
    <source>
        <dbReference type="EMBL" id="MCF7560151.1"/>
    </source>
</evidence>
<feature type="domain" description="Gamma-glutamylcyclotransferase AIG2-like" evidence="1">
    <location>
        <begin position="7"/>
        <end position="125"/>
    </location>
</feature>
<evidence type="ECO:0000259" key="1">
    <source>
        <dbReference type="Pfam" id="PF06094"/>
    </source>
</evidence>
<dbReference type="InterPro" id="IPR036568">
    <property type="entry name" value="GGCT-like_sf"/>
</dbReference>
<evidence type="ECO:0000313" key="3">
    <source>
        <dbReference type="Proteomes" id="UP001200022"/>
    </source>
</evidence>
<organism evidence="2 3">
    <name type="scientific">Flaviramulus multivorans</name>
    <dbReference type="NCBI Taxonomy" id="1304750"/>
    <lineage>
        <taxon>Bacteria</taxon>
        <taxon>Pseudomonadati</taxon>
        <taxon>Bacteroidota</taxon>
        <taxon>Flavobacteriia</taxon>
        <taxon>Flavobacteriales</taxon>
        <taxon>Flavobacteriaceae</taxon>
        <taxon>Flaviramulus</taxon>
    </lineage>
</organism>
<dbReference type="InterPro" id="IPR013024">
    <property type="entry name" value="GGCT-like"/>
</dbReference>